<evidence type="ECO:0000313" key="2">
    <source>
        <dbReference type="EMBL" id="GJS53034.1"/>
    </source>
</evidence>
<sequence>MAAILALGGSPSGMRREAEMSRTVPVTPIAHSSPESMHGRNVMHVVPRSHSAPELLEAGDAHGTLPTLDFTPAVVEAGELKCLTALIKQLNVDKTQISKHGK</sequence>
<reference evidence="2" key="1">
    <citation type="journal article" date="2022" name="Int. J. Mol. Sci.">
        <title>Draft Genome of Tanacetum Coccineum: Genomic Comparison of Closely Related Tanacetum-Family Plants.</title>
        <authorList>
            <person name="Yamashiro T."/>
            <person name="Shiraishi A."/>
            <person name="Nakayama K."/>
            <person name="Satake H."/>
        </authorList>
    </citation>
    <scope>NUCLEOTIDE SEQUENCE</scope>
</reference>
<dbReference type="EMBL" id="BQNB010008697">
    <property type="protein sequence ID" value="GJS53034.1"/>
    <property type="molecule type" value="Genomic_DNA"/>
</dbReference>
<protein>
    <submittedName>
        <fullName evidence="2">Uncharacterized protein</fullName>
    </submittedName>
</protein>
<evidence type="ECO:0000256" key="1">
    <source>
        <dbReference type="SAM" id="MobiDB-lite"/>
    </source>
</evidence>
<gene>
    <name evidence="2" type="ORF">Tco_0626396</name>
</gene>
<reference evidence="2" key="2">
    <citation type="submission" date="2022-01" db="EMBL/GenBank/DDBJ databases">
        <authorList>
            <person name="Yamashiro T."/>
            <person name="Shiraishi A."/>
            <person name="Satake H."/>
            <person name="Nakayama K."/>
        </authorList>
    </citation>
    <scope>NUCLEOTIDE SEQUENCE</scope>
</reference>
<keyword evidence="3" id="KW-1185">Reference proteome</keyword>
<dbReference type="Proteomes" id="UP001151760">
    <property type="component" value="Unassembled WGS sequence"/>
</dbReference>
<comment type="caution">
    <text evidence="2">The sequence shown here is derived from an EMBL/GenBank/DDBJ whole genome shotgun (WGS) entry which is preliminary data.</text>
</comment>
<feature type="region of interest" description="Disordered" evidence="1">
    <location>
        <begin position="1"/>
        <end position="22"/>
    </location>
</feature>
<organism evidence="2 3">
    <name type="scientific">Tanacetum coccineum</name>
    <dbReference type="NCBI Taxonomy" id="301880"/>
    <lineage>
        <taxon>Eukaryota</taxon>
        <taxon>Viridiplantae</taxon>
        <taxon>Streptophyta</taxon>
        <taxon>Embryophyta</taxon>
        <taxon>Tracheophyta</taxon>
        <taxon>Spermatophyta</taxon>
        <taxon>Magnoliopsida</taxon>
        <taxon>eudicotyledons</taxon>
        <taxon>Gunneridae</taxon>
        <taxon>Pentapetalae</taxon>
        <taxon>asterids</taxon>
        <taxon>campanulids</taxon>
        <taxon>Asterales</taxon>
        <taxon>Asteraceae</taxon>
        <taxon>Asteroideae</taxon>
        <taxon>Anthemideae</taxon>
        <taxon>Anthemidinae</taxon>
        <taxon>Tanacetum</taxon>
    </lineage>
</organism>
<accession>A0ABQ4WJH5</accession>
<proteinExistence type="predicted"/>
<name>A0ABQ4WJH5_9ASTR</name>
<evidence type="ECO:0000313" key="3">
    <source>
        <dbReference type="Proteomes" id="UP001151760"/>
    </source>
</evidence>